<dbReference type="AlphaFoldDB" id="A0A6C0BTF1"/>
<dbReference type="EMBL" id="MN739254">
    <property type="protein sequence ID" value="QHS95627.1"/>
    <property type="molecule type" value="Genomic_DNA"/>
</dbReference>
<organism evidence="1">
    <name type="scientific">viral metagenome</name>
    <dbReference type="NCBI Taxonomy" id="1070528"/>
    <lineage>
        <taxon>unclassified sequences</taxon>
        <taxon>metagenomes</taxon>
        <taxon>organismal metagenomes</taxon>
    </lineage>
</organism>
<proteinExistence type="predicted"/>
<evidence type="ECO:0000313" key="1">
    <source>
        <dbReference type="EMBL" id="QHS95627.1"/>
    </source>
</evidence>
<accession>A0A6C0BTF1</accession>
<reference evidence="1" key="1">
    <citation type="journal article" date="2020" name="Nature">
        <title>Giant virus diversity and host interactions through global metagenomics.</title>
        <authorList>
            <person name="Schulz F."/>
            <person name="Roux S."/>
            <person name="Paez-Espino D."/>
            <person name="Jungbluth S."/>
            <person name="Walsh D.A."/>
            <person name="Denef V.J."/>
            <person name="McMahon K.D."/>
            <person name="Konstantinidis K.T."/>
            <person name="Eloe-Fadrosh E.A."/>
            <person name="Kyrpides N.C."/>
            <person name="Woyke T."/>
        </authorList>
    </citation>
    <scope>NUCLEOTIDE SEQUENCE</scope>
    <source>
        <strain evidence="1">GVMAG-M-3300018868-6</strain>
    </source>
</reference>
<sequence length="127" mass="14535">MLFMFFIKGNSPAPTQKMTTVRFADEEWAGPNTPRTKTINELVSISGRKSHRMSSGCLKLGSRPHMKVLYPLLPVVLQNRTVSNINKMLTMETDGRRPITYYENYEIPFQLPRQPATEPSSSDEEEQ</sequence>
<name>A0A6C0BTF1_9ZZZZ</name>
<protein>
    <submittedName>
        <fullName evidence="1">Uncharacterized protein</fullName>
    </submittedName>
</protein>